<organism evidence="1 2">
    <name type="scientific">Acinetobacter chengduensis</name>
    <dbReference type="NCBI Taxonomy" id="2420890"/>
    <lineage>
        <taxon>Bacteria</taxon>
        <taxon>Pseudomonadati</taxon>
        <taxon>Pseudomonadota</taxon>
        <taxon>Gammaproteobacteria</taxon>
        <taxon>Moraxellales</taxon>
        <taxon>Moraxellaceae</taxon>
        <taxon>Acinetobacter</taxon>
    </lineage>
</organism>
<dbReference type="Proteomes" id="UP000280271">
    <property type="component" value="Unassembled WGS sequence"/>
</dbReference>
<dbReference type="RefSeq" id="WP_120376175.1">
    <property type="nucleotide sequence ID" value="NZ_RCHC01000058.1"/>
</dbReference>
<accession>A0ABX9TQU0</accession>
<evidence type="ECO:0000313" key="2">
    <source>
        <dbReference type="Proteomes" id="UP000280271"/>
    </source>
</evidence>
<proteinExistence type="predicted"/>
<keyword evidence="2" id="KW-1185">Reference proteome</keyword>
<protein>
    <submittedName>
        <fullName evidence="1">Uncharacterized protein</fullName>
    </submittedName>
</protein>
<reference evidence="1 2" key="1">
    <citation type="submission" date="2018-09" db="EMBL/GenBank/DDBJ databases">
        <title>The draft genome of Acinetobacter sp. strains.</title>
        <authorList>
            <person name="Qin J."/>
            <person name="Feng Y."/>
            <person name="Zong Z."/>
        </authorList>
    </citation>
    <scope>NUCLEOTIDE SEQUENCE [LARGE SCALE GENOMIC DNA]</scope>
    <source>
        <strain evidence="1 2">WCHAc060005</strain>
    </source>
</reference>
<sequence length="66" mass="7549">MDTGRTDKFEIDTPLDGSVELVALELMKIIANAESKEAQGQEFAREYYLRLYSKCLKTVLLRSYEG</sequence>
<gene>
    <name evidence="1" type="ORF">D9K81_18145</name>
</gene>
<evidence type="ECO:0000313" key="1">
    <source>
        <dbReference type="EMBL" id="RLL16528.1"/>
    </source>
</evidence>
<name>A0ABX9TQU0_9GAMM</name>
<comment type="caution">
    <text evidence="1">The sequence shown here is derived from an EMBL/GenBank/DDBJ whole genome shotgun (WGS) entry which is preliminary data.</text>
</comment>
<dbReference type="EMBL" id="RCHC01000058">
    <property type="protein sequence ID" value="RLL16528.1"/>
    <property type="molecule type" value="Genomic_DNA"/>
</dbReference>